<dbReference type="InterPro" id="IPR058240">
    <property type="entry name" value="rSAM_sf"/>
</dbReference>
<name>A0A8J7P721_9BACT</name>
<dbReference type="Gene3D" id="3.40.50.280">
    <property type="entry name" value="Cobalamin-binding domain"/>
    <property type="match status" value="1"/>
</dbReference>
<evidence type="ECO:0000313" key="2">
    <source>
        <dbReference type="EMBL" id="MBN8659389.1"/>
    </source>
</evidence>
<dbReference type="SFLD" id="SFLDG01082">
    <property type="entry name" value="B12-binding_domain_containing"/>
    <property type="match status" value="1"/>
</dbReference>
<dbReference type="PROSITE" id="PS51918">
    <property type="entry name" value="RADICAL_SAM"/>
    <property type="match status" value="1"/>
</dbReference>
<reference evidence="2" key="1">
    <citation type="submission" date="2021-02" db="EMBL/GenBank/DDBJ databases">
        <title>Genome-Resolved Metagenomics of a Microbial Community Performing Photosynthetic Biological Nutrient Removal.</title>
        <authorList>
            <person name="Mcdaniel E.A."/>
        </authorList>
    </citation>
    <scope>NUCLEOTIDE SEQUENCE</scope>
    <source>
        <strain evidence="2">UWPOB_OBS1</strain>
    </source>
</reference>
<dbReference type="GO" id="GO:0051536">
    <property type="term" value="F:iron-sulfur cluster binding"/>
    <property type="evidence" value="ECO:0007669"/>
    <property type="project" value="InterPro"/>
</dbReference>
<dbReference type="SMART" id="SM00729">
    <property type="entry name" value="Elp3"/>
    <property type="match status" value="1"/>
</dbReference>
<dbReference type="InterPro" id="IPR045784">
    <property type="entry name" value="Radical_SAM_N2"/>
</dbReference>
<accession>A0A8J7P721</accession>
<feature type="domain" description="Radical SAM core" evidence="1">
    <location>
        <begin position="237"/>
        <end position="458"/>
    </location>
</feature>
<proteinExistence type="predicted"/>
<dbReference type="CDD" id="cd01335">
    <property type="entry name" value="Radical_SAM"/>
    <property type="match status" value="1"/>
</dbReference>
<evidence type="ECO:0000259" key="1">
    <source>
        <dbReference type="PROSITE" id="PS51918"/>
    </source>
</evidence>
<comment type="caution">
    <text evidence="2">The sequence shown here is derived from an EMBL/GenBank/DDBJ whole genome shotgun (WGS) entry which is preliminary data.</text>
</comment>
<dbReference type="PANTHER" id="PTHR42731">
    <property type="entry name" value="SLL1084 PROTEIN"/>
    <property type="match status" value="1"/>
</dbReference>
<dbReference type="Proteomes" id="UP000664277">
    <property type="component" value="Unassembled WGS sequence"/>
</dbReference>
<dbReference type="Pfam" id="PF04055">
    <property type="entry name" value="Radical_SAM"/>
    <property type="match status" value="1"/>
</dbReference>
<dbReference type="SFLD" id="SFLDS00029">
    <property type="entry name" value="Radical_SAM"/>
    <property type="match status" value="1"/>
</dbReference>
<dbReference type="PANTHER" id="PTHR42731:SF1">
    <property type="entry name" value="RADICAL SAM DOMAIN PROTEIN"/>
    <property type="match status" value="1"/>
</dbReference>
<dbReference type="Pfam" id="PF19864">
    <property type="entry name" value="Radical_SAM_N2"/>
    <property type="match status" value="1"/>
</dbReference>
<sequence>MFNTETRLAPKISKNQTPSLQVAWYFPNTYEIGMSGLGYQLVWWLMEQDPEINVRRCFLDIKEPGRAASDLIGFTVSWELDFANIIRLLKEEGIPLSRKERLELAQSGVELPIIFGGGPVLTANPEPFHDLFDVILLGDAETSVPSLVESLKESKRSGLSLIDSDEILNRLAKIPGLYVPSRYIVSYDKGSGDKRSDFATIKSIDPIDSSIPPVVQRQNFSPPKEYAVHTQILSSATTWSDRFLIEVVRSCPQECRFCLASYLTRPFRATDVDTMMQAIEEALQVTNKIGLLGPSVTEHPLFDKLAARLKDRHEIDLSIASVRADSLNDEVLAVLRGLGQKSLTIAIESGSERLRGIMKKNLSTEEIEAAVAKIEKAGFEGIKFYGIAGLPFEVQEDLDETIKLMQKLKKAHKRMRFVFGVSSFVPKAQTPFQWYGRDRAAGKKLEYLRKNLAKLGIEVRPESHNWSDIQALISRGDRRLSQVIKEVSTEGENLGAWKRVLRNLPEDIPDLDFYAFREIPKDELLPWSHLTEKSKADNLLRQAGEAEKLSLD</sequence>
<dbReference type="EMBL" id="JAFLCK010000003">
    <property type="protein sequence ID" value="MBN8659389.1"/>
    <property type="molecule type" value="Genomic_DNA"/>
</dbReference>
<dbReference type="Gene3D" id="3.80.30.20">
    <property type="entry name" value="tm_1862 like domain"/>
    <property type="match status" value="1"/>
</dbReference>
<dbReference type="AlphaFoldDB" id="A0A8J7P721"/>
<dbReference type="InterPro" id="IPR006638">
    <property type="entry name" value="Elp3/MiaA/NifB-like_rSAM"/>
</dbReference>
<dbReference type="InterPro" id="IPR023404">
    <property type="entry name" value="rSAM_horseshoe"/>
</dbReference>
<dbReference type="InterPro" id="IPR007197">
    <property type="entry name" value="rSAM"/>
</dbReference>
<gene>
    <name evidence="2" type="ORF">J0M35_03425</name>
</gene>
<dbReference type="GO" id="GO:0003824">
    <property type="term" value="F:catalytic activity"/>
    <property type="evidence" value="ECO:0007669"/>
    <property type="project" value="InterPro"/>
</dbReference>
<organism evidence="2 3">
    <name type="scientific">Candidatus Obscuribacter phosphatis</name>
    <dbReference type="NCBI Taxonomy" id="1906157"/>
    <lineage>
        <taxon>Bacteria</taxon>
        <taxon>Bacillati</taxon>
        <taxon>Candidatus Melainabacteria</taxon>
        <taxon>Candidatus Obscuribacterales</taxon>
        <taxon>Candidatus Obscuribacteraceae</taxon>
        <taxon>Candidatus Obscuribacter</taxon>
    </lineage>
</organism>
<evidence type="ECO:0000313" key="3">
    <source>
        <dbReference type="Proteomes" id="UP000664277"/>
    </source>
</evidence>
<dbReference type="SUPFAM" id="SSF102114">
    <property type="entry name" value="Radical SAM enzymes"/>
    <property type="match status" value="1"/>
</dbReference>
<protein>
    <submittedName>
        <fullName evidence="2">Radical SAM protein</fullName>
    </submittedName>
</protein>